<keyword evidence="1" id="KW-0812">Transmembrane</keyword>
<evidence type="ECO:0000313" key="2">
    <source>
        <dbReference type="EMBL" id="MFC7340407.1"/>
    </source>
</evidence>
<dbReference type="RefSeq" id="WP_380664185.1">
    <property type="nucleotide sequence ID" value="NZ_JBHTCJ010000001.1"/>
</dbReference>
<dbReference type="InterPro" id="IPR035197">
    <property type="entry name" value="DUF5313"/>
</dbReference>
<dbReference type="EMBL" id="JBHTCJ010000001">
    <property type="protein sequence ID" value="MFC7340407.1"/>
    <property type="molecule type" value="Genomic_DNA"/>
</dbReference>
<keyword evidence="3" id="KW-1185">Reference proteome</keyword>
<proteinExistence type="predicted"/>
<protein>
    <submittedName>
        <fullName evidence="2">DUF5313 family protein</fullName>
    </submittedName>
</protein>
<sequence>MATDPPAPLHRPNPAQWVWYAFGGKLPDRCAEWVLHDVTCPTWVLRHLGRALVQLAPFCAVMMLLPGPMWIRLSSIGLGLAVGLFYSICYMGETGEHRAIKHGFPPGVARDTRALRRDVKRAGKYGVGYRPWWE</sequence>
<feature type="transmembrane region" description="Helical" evidence="1">
    <location>
        <begin position="70"/>
        <end position="91"/>
    </location>
</feature>
<keyword evidence="1" id="KW-1133">Transmembrane helix</keyword>
<evidence type="ECO:0000313" key="3">
    <source>
        <dbReference type="Proteomes" id="UP001596504"/>
    </source>
</evidence>
<name>A0ABW2LD79_9PSEU</name>
<dbReference type="Pfam" id="PF17240">
    <property type="entry name" value="DUF5313"/>
    <property type="match status" value="1"/>
</dbReference>
<gene>
    <name evidence="2" type="ORF">ACFQRI_03205</name>
</gene>
<accession>A0ABW2LD79</accession>
<dbReference type="Proteomes" id="UP001596504">
    <property type="component" value="Unassembled WGS sequence"/>
</dbReference>
<evidence type="ECO:0000256" key="1">
    <source>
        <dbReference type="SAM" id="Phobius"/>
    </source>
</evidence>
<comment type="caution">
    <text evidence="2">The sequence shown here is derived from an EMBL/GenBank/DDBJ whole genome shotgun (WGS) entry which is preliminary data.</text>
</comment>
<organism evidence="2 3">
    <name type="scientific">Saccharopolyspora griseoalba</name>
    <dbReference type="NCBI Taxonomy" id="1431848"/>
    <lineage>
        <taxon>Bacteria</taxon>
        <taxon>Bacillati</taxon>
        <taxon>Actinomycetota</taxon>
        <taxon>Actinomycetes</taxon>
        <taxon>Pseudonocardiales</taxon>
        <taxon>Pseudonocardiaceae</taxon>
        <taxon>Saccharopolyspora</taxon>
    </lineage>
</organism>
<reference evidence="3" key="1">
    <citation type="journal article" date="2019" name="Int. J. Syst. Evol. Microbiol.">
        <title>The Global Catalogue of Microorganisms (GCM) 10K type strain sequencing project: providing services to taxonomists for standard genome sequencing and annotation.</title>
        <authorList>
            <consortium name="The Broad Institute Genomics Platform"/>
            <consortium name="The Broad Institute Genome Sequencing Center for Infectious Disease"/>
            <person name="Wu L."/>
            <person name="Ma J."/>
        </authorList>
    </citation>
    <scope>NUCLEOTIDE SEQUENCE [LARGE SCALE GENOMIC DNA]</scope>
    <source>
        <strain evidence="3">WLHS5</strain>
    </source>
</reference>
<keyword evidence="1" id="KW-0472">Membrane</keyword>